<dbReference type="RefSeq" id="WP_188412330.1">
    <property type="nucleotide sequence ID" value="NZ_BMDJ01000002.1"/>
</dbReference>
<protein>
    <submittedName>
        <fullName evidence="2">Uncharacterized protein</fullName>
    </submittedName>
</protein>
<organism evidence="2 3">
    <name type="scientific">Pedobacter mendelii</name>
    <dbReference type="NCBI Taxonomy" id="1908240"/>
    <lineage>
        <taxon>Bacteria</taxon>
        <taxon>Pseudomonadati</taxon>
        <taxon>Bacteroidota</taxon>
        <taxon>Sphingobacteriia</taxon>
        <taxon>Sphingobacteriales</taxon>
        <taxon>Sphingobacteriaceae</taxon>
        <taxon>Pedobacter</taxon>
    </lineage>
</organism>
<evidence type="ECO:0000256" key="1">
    <source>
        <dbReference type="SAM" id="MobiDB-lite"/>
    </source>
</evidence>
<gene>
    <name evidence="2" type="ORF">GCM10008119_11960</name>
</gene>
<feature type="compositionally biased region" description="Basic and acidic residues" evidence="1">
    <location>
        <begin position="43"/>
        <end position="80"/>
    </location>
</feature>
<keyword evidence="3" id="KW-1185">Reference proteome</keyword>
<evidence type="ECO:0000313" key="3">
    <source>
        <dbReference type="Proteomes" id="UP000645390"/>
    </source>
</evidence>
<dbReference type="EMBL" id="BMDJ01000002">
    <property type="protein sequence ID" value="GGI24298.1"/>
    <property type="molecule type" value="Genomic_DNA"/>
</dbReference>
<feature type="compositionally biased region" description="Basic and acidic residues" evidence="1">
    <location>
        <begin position="7"/>
        <end position="19"/>
    </location>
</feature>
<comment type="caution">
    <text evidence="2">The sequence shown here is derived from an EMBL/GenBank/DDBJ whole genome shotgun (WGS) entry which is preliminary data.</text>
</comment>
<reference evidence="3" key="1">
    <citation type="journal article" date="2019" name="Int. J. Syst. Evol. Microbiol.">
        <title>The Global Catalogue of Microorganisms (GCM) 10K type strain sequencing project: providing services to taxonomists for standard genome sequencing and annotation.</title>
        <authorList>
            <consortium name="The Broad Institute Genomics Platform"/>
            <consortium name="The Broad Institute Genome Sequencing Center for Infectious Disease"/>
            <person name="Wu L."/>
            <person name="Ma J."/>
        </authorList>
    </citation>
    <scope>NUCLEOTIDE SEQUENCE [LARGE SCALE GENOMIC DNA]</scope>
    <source>
        <strain evidence="3">CCM 8939</strain>
    </source>
</reference>
<sequence length="86" mass="9748">MENQENNTEKQKPHPKPSDDAQSQIETIIPSTESEESTTTKVENQEVKNTEPEQEPADKVEKEETKEKPQPKSENDKGDEIETVSP</sequence>
<evidence type="ECO:0000313" key="2">
    <source>
        <dbReference type="EMBL" id="GGI24298.1"/>
    </source>
</evidence>
<dbReference type="Proteomes" id="UP000645390">
    <property type="component" value="Unassembled WGS sequence"/>
</dbReference>
<name>A0ABQ2BEP4_9SPHI</name>
<feature type="compositionally biased region" description="Low complexity" evidence="1">
    <location>
        <begin position="25"/>
        <end position="40"/>
    </location>
</feature>
<accession>A0ABQ2BEP4</accession>
<proteinExistence type="predicted"/>
<feature type="region of interest" description="Disordered" evidence="1">
    <location>
        <begin position="1"/>
        <end position="86"/>
    </location>
</feature>